<evidence type="ECO:0008006" key="8">
    <source>
        <dbReference type="Google" id="ProtNLM"/>
    </source>
</evidence>
<keyword evidence="7" id="KW-1185">Reference proteome</keyword>
<evidence type="ECO:0000313" key="7">
    <source>
        <dbReference type="Proteomes" id="UP000292082"/>
    </source>
</evidence>
<evidence type="ECO:0000256" key="3">
    <source>
        <dbReference type="SAM" id="Phobius"/>
    </source>
</evidence>
<feature type="chain" id="PRO_5040683832" description="Transmembrane protein" evidence="4">
    <location>
        <begin position="25"/>
        <end position="253"/>
    </location>
</feature>
<dbReference type="PROSITE" id="PS51257">
    <property type="entry name" value="PROKAR_LIPOPROTEIN"/>
    <property type="match status" value="1"/>
</dbReference>
<keyword evidence="4" id="KW-0732">Signal</keyword>
<dbReference type="Proteomes" id="UP000292957">
    <property type="component" value="Unassembled WGS sequence"/>
</dbReference>
<organism evidence="6 7">
    <name type="scientific">Dichomitus squalens</name>
    <dbReference type="NCBI Taxonomy" id="114155"/>
    <lineage>
        <taxon>Eukaryota</taxon>
        <taxon>Fungi</taxon>
        <taxon>Dikarya</taxon>
        <taxon>Basidiomycota</taxon>
        <taxon>Agaricomycotina</taxon>
        <taxon>Agaricomycetes</taxon>
        <taxon>Polyporales</taxon>
        <taxon>Polyporaceae</taxon>
        <taxon>Dichomitus</taxon>
    </lineage>
</organism>
<sequence length="253" mass="27182">MRPSYSLWFQCILALAACIQLACAAPADSSTSFHVPSTTSTTHTSSSPTHTSAAVSSSPTHDAAADGHGDDGDHSSSDTRSAATVTGSTHSIIIPPTARPHPTFHPSWSHSAGSPITHSHPFPPTFPTMAPSSSRNSNGHGQSAVAIAFEVIAGVVGLVVVLALARFLYAYKRTPPLDRVSVYVNRHNLEREMEEMERDRMATFARALESFRWRPPPPPYQHAPAYETVVNPEGDGSIDWGRPTEPSLSQRPP</sequence>
<dbReference type="EMBL" id="ML143392">
    <property type="protein sequence ID" value="TBU33144.1"/>
    <property type="molecule type" value="Genomic_DNA"/>
</dbReference>
<evidence type="ECO:0000256" key="2">
    <source>
        <dbReference type="SAM" id="MobiDB-lite"/>
    </source>
</evidence>
<keyword evidence="3" id="KW-0472">Membrane</keyword>
<feature type="transmembrane region" description="Helical" evidence="3">
    <location>
        <begin position="144"/>
        <end position="169"/>
    </location>
</feature>
<evidence type="ECO:0000256" key="4">
    <source>
        <dbReference type="SAM" id="SignalP"/>
    </source>
</evidence>
<feature type="compositionally biased region" description="Low complexity" evidence="2">
    <location>
        <begin position="30"/>
        <end position="62"/>
    </location>
</feature>
<feature type="compositionally biased region" description="Polar residues" evidence="2">
    <location>
        <begin position="130"/>
        <end position="140"/>
    </location>
</feature>
<reference evidence="6 7" key="1">
    <citation type="submission" date="2019-01" db="EMBL/GenBank/DDBJ databases">
        <title>Draft genome sequences of three monokaryotic isolates of the white-rot basidiomycete fungus Dichomitus squalens.</title>
        <authorList>
            <consortium name="DOE Joint Genome Institute"/>
            <person name="Lopez S.C."/>
            <person name="Andreopoulos B."/>
            <person name="Pangilinan J."/>
            <person name="Lipzen A."/>
            <person name="Riley R."/>
            <person name="Ahrendt S."/>
            <person name="Ng V."/>
            <person name="Barry K."/>
            <person name="Daum C."/>
            <person name="Grigoriev I.V."/>
            <person name="Hilden K.S."/>
            <person name="Makela M.R."/>
            <person name="de Vries R.P."/>
        </authorList>
    </citation>
    <scope>NUCLEOTIDE SEQUENCE [LARGE SCALE GENOMIC DNA]</scope>
    <source>
        <strain evidence="6 7">CBS 464.89</strain>
        <strain evidence="5">OM18370.1</strain>
    </source>
</reference>
<dbReference type="AlphaFoldDB" id="A0A4Q9Q6Y2"/>
<feature type="compositionally biased region" description="Basic and acidic residues" evidence="2">
    <location>
        <begin position="63"/>
        <end position="77"/>
    </location>
</feature>
<name>A0A4Q9Q6Y2_9APHY</name>
<dbReference type="Proteomes" id="UP000292082">
    <property type="component" value="Unassembled WGS sequence"/>
</dbReference>
<evidence type="ECO:0000256" key="1">
    <source>
        <dbReference type="SAM" id="Coils"/>
    </source>
</evidence>
<proteinExistence type="predicted"/>
<feature type="region of interest" description="Disordered" evidence="2">
    <location>
        <begin position="30"/>
        <end position="140"/>
    </location>
</feature>
<gene>
    <name evidence="6" type="ORF">BD310DRAFT_916823</name>
    <name evidence="5" type="ORF">BD311DRAFT_749307</name>
</gene>
<evidence type="ECO:0000313" key="6">
    <source>
        <dbReference type="EMBL" id="TBU63125.1"/>
    </source>
</evidence>
<accession>A0A4Q9Q6Y2</accession>
<keyword evidence="3" id="KW-0812">Transmembrane</keyword>
<protein>
    <recommendedName>
        <fullName evidence="8">Transmembrane protein</fullName>
    </recommendedName>
</protein>
<dbReference type="EMBL" id="ML145090">
    <property type="protein sequence ID" value="TBU63125.1"/>
    <property type="molecule type" value="Genomic_DNA"/>
</dbReference>
<feature type="region of interest" description="Disordered" evidence="2">
    <location>
        <begin position="222"/>
        <end position="253"/>
    </location>
</feature>
<feature type="signal peptide" evidence="4">
    <location>
        <begin position="1"/>
        <end position="24"/>
    </location>
</feature>
<keyword evidence="3" id="KW-1133">Transmembrane helix</keyword>
<evidence type="ECO:0000313" key="5">
    <source>
        <dbReference type="EMBL" id="TBU33144.1"/>
    </source>
</evidence>
<feature type="coiled-coil region" evidence="1">
    <location>
        <begin position="179"/>
        <end position="206"/>
    </location>
</feature>
<dbReference type="OrthoDB" id="2758411at2759"/>
<keyword evidence="1" id="KW-0175">Coiled coil</keyword>
<feature type="compositionally biased region" description="Polar residues" evidence="2">
    <location>
        <begin position="79"/>
        <end position="91"/>
    </location>
</feature>